<dbReference type="EC" id="4.2.1.11" evidence="3"/>
<organism evidence="7 8">
    <name type="scientific">Albugo candida</name>
    <dbReference type="NCBI Taxonomy" id="65357"/>
    <lineage>
        <taxon>Eukaryota</taxon>
        <taxon>Sar</taxon>
        <taxon>Stramenopiles</taxon>
        <taxon>Oomycota</taxon>
        <taxon>Peronosporomycetes</taxon>
        <taxon>Albuginales</taxon>
        <taxon>Albuginaceae</taxon>
        <taxon>Albugo</taxon>
    </lineage>
</organism>
<evidence type="ECO:0000259" key="6">
    <source>
        <dbReference type="SMART" id="SM01192"/>
    </source>
</evidence>
<evidence type="ECO:0000256" key="4">
    <source>
        <dbReference type="ARBA" id="ARBA00023152"/>
    </source>
</evidence>
<dbReference type="InterPro" id="IPR036849">
    <property type="entry name" value="Enolase-like_C_sf"/>
</dbReference>
<evidence type="ECO:0000256" key="1">
    <source>
        <dbReference type="ARBA" id="ARBA00005031"/>
    </source>
</evidence>
<gene>
    <name evidence="7" type="ORF">BN9_065730</name>
</gene>
<proteinExistence type="inferred from homology"/>
<dbReference type="EMBL" id="CAIX01000104">
    <property type="protein sequence ID" value="CCI45676.1"/>
    <property type="molecule type" value="Genomic_DNA"/>
</dbReference>
<evidence type="ECO:0000256" key="3">
    <source>
        <dbReference type="ARBA" id="ARBA00012058"/>
    </source>
</evidence>
<dbReference type="STRING" id="65357.A0A024GFL7"/>
<keyword evidence="4" id="KW-0324">Glycolysis</keyword>
<dbReference type="PANTHER" id="PTHR11902:SF1">
    <property type="entry name" value="ENOLASE"/>
    <property type="match status" value="1"/>
</dbReference>
<dbReference type="InParanoid" id="A0A024GFL7"/>
<keyword evidence="8" id="KW-1185">Reference proteome</keyword>
<feature type="domain" description="Enolase C-terminal TIM barrel" evidence="6">
    <location>
        <begin position="199"/>
        <end position="477"/>
    </location>
</feature>
<dbReference type="PANTHER" id="PTHR11902">
    <property type="entry name" value="ENOLASE"/>
    <property type="match status" value="1"/>
</dbReference>
<reference evidence="7 8" key="1">
    <citation type="submission" date="2012-05" db="EMBL/GenBank/DDBJ databases">
        <title>Recombination and specialization in a pathogen metapopulation.</title>
        <authorList>
            <person name="Gardiner A."/>
            <person name="Kemen E."/>
            <person name="Schultz-Larsen T."/>
            <person name="MacLean D."/>
            <person name="Van Oosterhout C."/>
            <person name="Jones J.D.G."/>
        </authorList>
    </citation>
    <scope>NUCLEOTIDE SEQUENCE [LARGE SCALE GENOMIC DNA]</scope>
    <source>
        <strain evidence="7 8">Ac Nc2</strain>
    </source>
</reference>
<dbReference type="InterPro" id="IPR000941">
    <property type="entry name" value="Enolase"/>
</dbReference>
<dbReference type="UniPathway" id="UPA00109">
    <property type="reaction ID" value="UER00187"/>
</dbReference>
<accession>A0A024GFL7</accession>
<dbReference type="GO" id="GO:0006096">
    <property type="term" value="P:glycolytic process"/>
    <property type="evidence" value="ECO:0007669"/>
    <property type="project" value="UniProtKB-UniPathway"/>
</dbReference>
<dbReference type="SMART" id="SM01192">
    <property type="entry name" value="Enolase_C"/>
    <property type="match status" value="1"/>
</dbReference>
<evidence type="ECO:0000313" key="8">
    <source>
        <dbReference type="Proteomes" id="UP000053237"/>
    </source>
</evidence>
<comment type="caution">
    <text evidence="7">The sequence shown here is derived from an EMBL/GenBank/DDBJ whole genome shotgun (WGS) entry which is preliminary data.</text>
</comment>
<dbReference type="GO" id="GO:0000015">
    <property type="term" value="C:phosphopyruvate hydratase complex"/>
    <property type="evidence" value="ECO:0007669"/>
    <property type="project" value="InterPro"/>
</dbReference>
<dbReference type="GO" id="GO:0004634">
    <property type="term" value="F:phosphopyruvate hydratase activity"/>
    <property type="evidence" value="ECO:0007669"/>
    <property type="project" value="UniProtKB-EC"/>
</dbReference>
<name>A0A024GFL7_9STRA</name>
<dbReference type="OrthoDB" id="157471at2759"/>
<comment type="pathway">
    <text evidence="1">Carbohydrate degradation; glycolysis; pyruvate from D-glyceraldehyde 3-phosphate: step 4/5.</text>
</comment>
<evidence type="ECO:0000256" key="5">
    <source>
        <dbReference type="ARBA" id="ARBA00023239"/>
    </source>
</evidence>
<dbReference type="SUPFAM" id="SSF51604">
    <property type="entry name" value="Enolase C-terminal domain-like"/>
    <property type="match status" value="1"/>
</dbReference>
<dbReference type="InterPro" id="IPR020810">
    <property type="entry name" value="Enolase_C"/>
</dbReference>
<dbReference type="Gene3D" id="3.20.20.120">
    <property type="entry name" value="Enolase-like C-terminal domain"/>
    <property type="match status" value="1"/>
</dbReference>
<comment type="similarity">
    <text evidence="2">Belongs to the enolase family.</text>
</comment>
<dbReference type="GO" id="GO:0000287">
    <property type="term" value="F:magnesium ion binding"/>
    <property type="evidence" value="ECO:0007669"/>
    <property type="project" value="InterPro"/>
</dbReference>
<dbReference type="AlphaFoldDB" id="A0A024GFL7"/>
<dbReference type="Proteomes" id="UP000053237">
    <property type="component" value="Unassembled WGS sequence"/>
</dbReference>
<protein>
    <recommendedName>
        <fullName evidence="3">phosphopyruvate hydratase</fullName>
        <ecNumber evidence="3">4.2.1.11</ecNumber>
    </recommendedName>
</protein>
<evidence type="ECO:0000256" key="2">
    <source>
        <dbReference type="ARBA" id="ARBA00009604"/>
    </source>
</evidence>
<evidence type="ECO:0000313" key="7">
    <source>
        <dbReference type="EMBL" id="CCI45676.1"/>
    </source>
</evidence>
<dbReference type="Pfam" id="PF00113">
    <property type="entry name" value="Enolase_C"/>
    <property type="match status" value="1"/>
</dbReference>
<keyword evidence="5" id="KW-0456">Lyase</keyword>
<sequence length="487" mass="53494">MKGHGMNPTDGLTAFAINEREVTEEYLRVNNIEQTLNEVLNSVLIKRSEDPYSELAKLLDAQSTSQKRLIGIKLIDSFSCEGRSAIMVRLQTCRFSVDVTISTSDPWCTASSTPDGESDLNDTSSTEEMQQVLEQKLARNDIILTDQTRVDSILQSIVPIIGNATCLATSLAVLEAGAKIEGTELVHFIAALAAIPTEKLRIPIPIINLLENTAASTLLQEIFLVPHNVKSIYRALDLSSKMIATLALHLKEGKVSLSKSGTACHALSFQDVNLIECLKNLMQSPCTSSDQQRAEECLQIGSNVFVNSDQVQTDLGVAKGDQIEKIAEIIEALPLSSIILPFDDMDISALSALEDKMRDTKLTQMDPSFTLIARRISPECIKNLDESSPMPLVLSLGQYTTVSEFIESVRYAHNVGCSIVMETTSSESLLSSEMLIALAVGLEIEYVKFGGWSQTESMLRYNSLLALANELFDKDDNMRSLPFLRCS</sequence>